<dbReference type="PANTHER" id="PTHR22911:SF79">
    <property type="entry name" value="MOBA-LIKE NTP TRANSFERASE DOMAIN-CONTAINING PROTEIN"/>
    <property type="match status" value="1"/>
</dbReference>
<feature type="transmembrane region" description="Helical" evidence="1">
    <location>
        <begin position="93"/>
        <end position="115"/>
    </location>
</feature>
<dbReference type="EMBL" id="SWAU01000016">
    <property type="protein sequence ID" value="TKA97973.1"/>
    <property type="molecule type" value="Genomic_DNA"/>
</dbReference>
<organism evidence="3 4">
    <name type="scientific">Cereibacter changlensis</name>
    <dbReference type="NCBI Taxonomy" id="402884"/>
    <lineage>
        <taxon>Bacteria</taxon>
        <taxon>Pseudomonadati</taxon>
        <taxon>Pseudomonadota</taxon>
        <taxon>Alphaproteobacteria</taxon>
        <taxon>Rhodobacterales</taxon>
        <taxon>Paracoccaceae</taxon>
        <taxon>Cereibacter</taxon>
    </lineage>
</organism>
<dbReference type="AlphaFoldDB" id="A0A4U0Z8P1"/>
<evidence type="ECO:0000313" key="3">
    <source>
        <dbReference type="EMBL" id="TKA97973.1"/>
    </source>
</evidence>
<feature type="transmembrane region" description="Helical" evidence="1">
    <location>
        <begin position="263"/>
        <end position="281"/>
    </location>
</feature>
<accession>A0A4U0Z8P1</accession>
<evidence type="ECO:0000259" key="2">
    <source>
        <dbReference type="Pfam" id="PF00892"/>
    </source>
</evidence>
<feature type="transmembrane region" description="Helical" evidence="1">
    <location>
        <begin position="122"/>
        <end position="142"/>
    </location>
</feature>
<feature type="transmembrane region" description="Helical" evidence="1">
    <location>
        <begin position="179"/>
        <end position="202"/>
    </location>
</feature>
<name>A0A4U0Z8P1_9RHOB</name>
<proteinExistence type="predicted"/>
<feature type="domain" description="EamA" evidence="2">
    <location>
        <begin position="5"/>
        <end position="138"/>
    </location>
</feature>
<protein>
    <submittedName>
        <fullName evidence="3">DMT family transporter</fullName>
    </submittedName>
</protein>
<dbReference type="InterPro" id="IPR000620">
    <property type="entry name" value="EamA_dom"/>
</dbReference>
<dbReference type="PANTHER" id="PTHR22911">
    <property type="entry name" value="ACYL-MALONYL CONDENSING ENZYME-RELATED"/>
    <property type="match status" value="1"/>
</dbReference>
<feature type="transmembrane region" description="Helical" evidence="1">
    <location>
        <begin position="208"/>
        <end position="226"/>
    </location>
</feature>
<dbReference type="PROSITE" id="PS51257">
    <property type="entry name" value="PROKAR_LIPOPROTEIN"/>
    <property type="match status" value="1"/>
</dbReference>
<feature type="transmembrane region" description="Helical" evidence="1">
    <location>
        <begin position="35"/>
        <end position="54"/>
    </location>
</feature>
<dbReference type="GO" id="GO:0016020">
    <property type="term" value="C:membrane"/>
    <property type="evidence" value="ECO:0007669"/>
    <property type="project" value="InterPro"/>
</dbReference>
<dbReference type="Pfam" id="PF00892">
    <property type="entry name" value="EamA"/>
    <property type="match status" value="1"/>
</dbReference>
<reference evidence="3 4" key="1">
    <citation type="submission" date="2019-04" db="EMBL/GenBank/DDBJ databases">
        <title>Crypto-aerobic microbial life in anoxic (sulfidic) marine sediments.</title>
        <authorList>
            <person name="Bhattacharya S."/>
            <person name="Roy C."/>
            <person name="Mondal N."/>
            <person name="Sarkar J."/>
            <person name="Mandal S."/>
            <person name="Rameez M.J."/>
            <person name="Ghosh W."/>
        </authorList>
    </citation>
    <scope>NUCLEOTIDE SEQUENCE [LARGE SCALE GENOMIC DNA]</scope>
    <source>
        <strain evidence="3 4">SBBC</strain>
    </source>
</reference>
<evidence type="ECO:0000256" key="1">
    <source>
        <dbReference type="SAM" id="Phobius"/>
    </source>
</evidence>
<dbReference type="Proteomes" id="UP000306340">
    <property type="component" value="Unassembled WGS sequence"/>
</dbReference>
<comment type="caution">
    <text evidence="3">The sequence shown here is derived from an EMBL/GenBank/DDBJ whole genome shotgun (WGS) entry which is preliminary data.</text>
</comment>
<dbReference type="InterPro" id="IPR037185">
    <property type="entry name" value="EmrE-like"/>
</dbReference>
<gene>
    <name evidence="3" type="ORF">FAZ78_03240</name>
</gene>
<keyword evidence="1" id="KW-0472">Membrane</keyword>
<dbReference type="SUPFAM" id="SSF103481">
    <property type="entry name" value="Multidrug resistance efflux transporter EmrE"/>
    <property type="match status" value="2"/>
</dbReference>
<sequence length="294" mass="30600">MRYGTGVVLVVLAACLWSFMGLAIRQIGEAGTWAILFWRSVGMVPVLFAFIAWRSRGHPIARLRRVGLAGCVGGIGLVLAFAGAIYSIQATTIANAVFLFAASPFLAALLGSLLLREYVRSATWVAIAVAGVGMFVMVREGLAMGEMAGNVAALLSALGFAAFTLTLRWGKLEDMMPAVVLGGVFSMIAAALVLGLQGASLMAPPRDILISMLMGAGLLGTGMVLYTLGSRVIPAAELTLLSMVEVMLAPVWVFLMLGETASSGTFLGGGILMAAVAGNALSGMRRKPYAPPIT</sequence>
<keyword evidence="1" id="KW-0812">Transmembrane</keyword>
<feature type="transmembrane region" description="Helical" evidence="1">
    <location>
        <begin position="66"/>
        <end position="87"/>
    </location>
</feature>
<evidence type="ECO:0000313" key="4">
    <source>
        <dbReference type="Proteomes" id="UP000306340"/>
    </source>
</evidence>
<feature type="transmembrane region" description="Helical" evidence="1">
    <location>
        <begin position="238"/>
        <end position="257"/>
    </location>
</feature>
<feature type="transmembrane region" description="Helical" evidence="1">
    <location>
        <begin position="148"/>
        <end position="167"/>
    </location>
</feature>
<keyword evidence="1" id="KW-1133">Transmembrane helix</keyword>
<dbReference type="RefSeq" id="WP_136791286.1">
    <property type="nucleotide sequence ID" value="NZ_SWAU01000016.1"/>
</dbReference>